<evidence type="ECO:0000256" key="4">
    <source>
        <dbReference type="ARBA" id="ARBA00022490"/>
    </source>
</evidence>
<organism evidence="10 11">
    <name type="scientific">Iamia majanohamensis</name>
    <dbReference type="NCBI Taxonomy" id="467976"/>
    <lineage>
        <taxon>Bacteria</taxon>
        <taxon>Bacillati</taxon>
        <taxon>Actinomycetota</taxon>
        <taxon>Acidimicrobiia</taxon>
        <taxon>Acidimicrobiales</taxon>
        <taxon>Iamiaceae</taxon>
        <taxon>Iamia</taxon>
    </lineage>
</organism>
<feature type="compositionally biased region" description="Low complexity" evidence="9">
    <location>
        <begin position="46"/>
        <end position="60"/>
    </location>
</feature>
<evidence type="ECO:0000256" key="9">
    <source>
        <dbReference type="SAM" id="MobiDB-lite"/>
    </source>
</evidence>
<feature type="region of interest" description="Disordered" evidence="9">
    <location>
        <begin position="206"/>
        <end position="366"/>
    </location>
</feature>
<keyword evidence="7" id="KW-0131">Cell cycle</keyword>
<feature type="compositionally biased region" description="Pro residues" evidence="9">
    <location>
        <begin position="225"/>
        <end position="243"/>
    </location>
</feature>
<keyword evidence="11" id="KW-1185">Reference proteome</keyword>
<comment type="subcellular location">
    <subcellularLocation>
        <location evidence="1">Cytoplasm</location>
    </subcellularLocation>
</comment>
<evidence type="ECO:0000256" key="5">
    <source>
        <dbReference type="ARBA" id="ARBA00022618"/>
    </source>
</evidence>
<dbReference type="KEGG" id="ima:PO878_11955"/>
<dbReference type="InterPro" id="IPR007793">
    <property type="entry name" value="DivIVA_fam"/>
</dbReference>
<dbReference type="AlphaFoldDB" id="A0AAF0BSG0"/>
<evidence type="ECO:0000256" key="2">
    <source>
        <dbReference type="ARBA" id="ARBA00009008"/>
    </source>
</evidence>
<evidence type="ECO:0000256" key="1">
    <source>
        <dbReference type="ARBA" id="ARBA00004496"/>
    </source>
</evidence>
<feature type="compositionally biased region" description="Basic and acidic residues" evidence="9">
    <location>
        <begin position="119"/>
        <end position="130"/>
    </location>
</feature>
<comment type="similarity">
    <text evidence="2">Belongs to the DivIVA family.</text>
</comment>
<dbReference type="RefSeq" id="WP_272734737.1">
    <property type="nucleotide sequence ID" value="NZ_CP116942.1"/>
</dbReference>
<sequence length="366" mass="38254">MDVSSSLSGPKEFRIVKRGYDPDEVDAFLDQIALGVSELKRKLAEASDAATAPAAPAAPSAEDEARAEEIHRALILAQRAADEELRKATEEAEAIRADAQAAADDSRVQSDAAAAQKRTAVEEEVARRREEGRSALLEEIRELEGIRDSLAGDVVVLERHVDEQREVVQAAIGELQSLLDHPEAFRIATETGVETGSHVEVEPITVPDADAGAAGTDQGAEAPAAPAPSILPPAAPAPEPDPAPAAEEEPAAGEPLPGVDDLRAELQATEEAPEDLEPRFAPSAEAAPALDLTTPPADEPDPGPPTEALAPAGGADSEDAFLAELRKAMLDEEPLGPRSDDAGAAGTGPVEAEEPARGRSRFGRRR</sequence>
<dbReference type="GO" id="GO:0005737">
    <property type="term" value="C:cytoplasm"/>
    <property type="evidence" value="ECO:0007669"/>
    <property type="project" value="UniProtKB-SubCell"/>
</dbReference>
<feature type="region of interest" description="Disordered" evidence="9">
    <location>
        <begin position="97"/>
        <end position="130"/>
    </location>
</feature>
<evidence type="ECO:0000313" key="11">
    <source>
        <dbReference type="Proteomes" id="UP001216390"/>
    </source>
</evidence>
<dbReference type="InterPro" id="IPR019933">
    <property type="entry name" value="DivIVA_domain"/>
</dbReference>
<dbReference type="Gene3D" id="6.10.250.660">
    <property type="match status" value="1"/>
</dbReference>
<protein>
    <recommendedName>
        <fullName evidence="3">Cell wall synthesis protein Wag31</fullName>
    </recommendedName>
    <alternativeName>
        <fullName evidence="8">Antigen 84</fullName>
    </alternativeName>
</protein>
<reference evidence="10" key="1">
    <citation type="submission" date="2023-01" db="EMBL/GenBank/DDBJ databases">
        <title>The diversity of Class Acidimicrobiia in South China Sea sediment environments and the proposal of Iamia marina sp. nov., a novel species of the genus Iamia.</title>
        <authorList>
            <person name="He Y."/>
            <person name="Tian X."/>
        </authorList>
    </citation>
    <scope>NUCLEOTIDE SEQUENCE</scope>
    <source>
        <strain evidence="10">DSM 19957</strain>
    </source>
</reference>
<evidence type="ECO:0000256" key="7">
    <source>
        <dbReference type="ARBA" id="ARBA00023306"/>
    </source>
</evidence>
<keyword evidence="5" id="KW-0132">Cell division</keyword>
<dbReference type="PANTHER" id="PTHR35794">
    <property type="entry name" value="CELL DIVISION PROTEIN DIVIVA"/>
    <property type="match status" value="1"/>
</dbReference>
<dbReference type="EMBL" id="CP116942">
    <property type="protein sequence ID" value="WCO65212.1"/>
    <property type="molecule type" value="Genomic_DNA"/>
</dbReference>
<feature type="compositionally biased region" description="Low complexity" evidence="9">
    <location>
        <begin position="286"/>
        <end position="296"/>
    </location>
</feature>
<dbReference type="PANTHER" id="PTHR35794:SF2">
    <property type="entry name" value="CELL DIVISION PROTEIN DIVIVA"/>
    <property type="match status" value="1"/>
</dbReference>
<evidence type="ECO:0000313" key="10">
    <source>
        <dbReference type="EMBL" id="WCO65212.1"/>
    </source>
</evidence>
<feature type="region of interest" description="Disordered" evidence="9">
    <location>
        <begin position="45"/>
        <end position="66"/>
    </location>
</feature>
<keyword evidence="4" id="KW-0963">Cytoplasm</keyword>
<name>A0AAF0BSG0_9ACTN</name>
<feature type="compositionally biased region" description="Low complexity" evidence="9">
    <location>
        <begin position="208"/>
        <end position="224"/>
    </location>
</feature>
<gene>
    <name evidence="10" type="ORF">PO878_11955</name>
</gene>
<dbReference type="GO" id="GO:0051301">
    <property type="term" value="P:cell division"/>
    <property type="evidence" value="ECO:0007669"/>
    <property type="project" value="UniProtKB-KW"/>
</dbReference>
<accession>A0AAF0BSG0</accession>
<proteinExistence type="inferred from homology"/>
<keyword evidence="6" id="KW-0175">Coiled coil</keyword>
<evidence type="ECO:0000256" key="3">
    <source>
        <dbReference type="ARBA" id="ARBA00018787"/>
    </source>
</evidence>
<dbReference type="Proteomes" id="UP001216390">
    <property type="component" value="Chromosome"/>
</dbReference>
<evidence type="ECO:0000256" key="8">
    <source>
        <dbReference type="ARBA" id="ARBA00031737"/>
    </source>
</evidence>
<feature type="compositionally biased region" description="Low complexity" evidence="9">
    <location>
        <begin position="97"/>
        <end position="115"/>
    </location>
</feature>
<evidence type="ECO:0000256" key="6">
    <source>
        <dbReference type="ARBA" id="ARBA00023054"/>
    </source>
</evidence>
<dbReference type="Pfam" id="PF05103">
    <property type="entry name" value="DivIVA"/>
    <property type="match status" value="1"/>
</dbReference>
<dbReference type="NCBIfam" id="TIGR03544">
    <property type="entry name" value="DivI1A_domain"/>
    <property type="match status" value="1"/>
</dbReference>